<evidence type="ECO:0000259" key="1">
    <source>
        <dbReference type="Pfam" id="PF07411"/>
    </source>
</evidence>
<evidence type="ECO:0000313" key="3">
    <source>
        <dbReference type="Proteomes" id="UP001500102"/>
    </source>
</evidence>
<protein>
    <recommendedName>
        <fullName evidence="1">DUF1508 domain-containing protein</fullName>
    </recommendedName>
</protein>
<dbReference type="Pfam" id="PF07411">
    <property type="entry name" value="DUF1508"/>
    <property type="match status" value="1"/>
</dbReference>
<dbReference type="Proteomes" id="UP001500102">
    <property type="component" value="Unassembled WGS sequence"/>
</dbReference>
<organism evidence="2 3">
    <name type="scientific">Arthrobacter humicola</name>
    <dbReference type="NCBI Taxonomy" id="409291"/>
    <lineage>
        <taxon>Bacteria</taxon>
        <taxon>Bacillati</taxon>
        <taxon>Actinomycetota</taxon>
        <taxon>Actinomycetes</taxon>
        <taxon>Micrococcales</taxon>
        <taxon>Micrococcaceae</taxon>
        <taxon>Arthrobacter</taxon>
    </lineage>
</organism>
<reference evidence="2 3" key="1">
    <citation type="journal article" date="2019" name="Int. J. Syst. Evol. Microbiol.">
        <title>The Global Catalogue of Microorganisms (GCM) 10K type strain sequencing project: providing services to taxonomists for standard genome sequencing and annotation.</title>
        <authorList>
            <consortium name="The Broad Institute Genomics Platform"/>
            <consortium name="The Broad Institute Genome Sequencing Center for Infectious Disease"/>
            <person name="Wu L."/>
            <person name="Ma J."/>
        </authorList>
    </citation>
    <scope>NUCLEOTIDE SEQUENCE [LARGE SCALE GENOMIC DNA]</scope>
    <source>
        <strain evidence="2 3">JCM 15921</strain>
    </source>
</reference>
<evidence type="ECO:0000313" key="2">
    <source>
        <dbReference type="EMBL" id="GAA2139515.1"/>
    </source>
</evidence>
<dbReference type="Gene3D" id="2.30.29.80">
    <property type="match status" value="1"/>
</dbReference>
<feature type="domain" description="DUF1508" evidence="1">
    <location>
        <begin position="13"/>
        <end position="57"/>
    </location>
</feature>
<accession>A0ABN2ZB57</accession>
<name>A0ABN2ZB57_9MICC</name>
<keyword evidence="3" id="KW-1185">Reference proteome</keyword>
<dbReference type="EMBL" id="BAAAQB010000037">
    <property type="protein sequence ID" value="GAA2139515.1"/>
    <property type="molecule type" value="Genomic_DNA"/>
</dbReference>
<dbReference type="InterPro" id="IPR036913">
    <property type="entry name" value="YegP-like_sf"/>
</dbReference>
<proteinExistence type="predicted"/>
<dbReference type="SUPFAM" id="SSF160113">
    <property type="entry name" value="YegP-like"/>
    <property type="match status" value="1"/>
</dbReference>
<comment type="caution">
    <text evidence="2">The sequence shown here is derived from an EMBL/GenBank/DDBJ whole genome shotgun (WGS) entry which is preliminary data.</text>
</comment>
<gene>
    <name evidence="2" type="ORF">GCM10009825_26510</name>
</gene>
<dbReference type="InterPro" id="IPR010879">
    <property type="entry name" value="DUF1508"/>
</dbReference>
<sequence length="85" mass="8424">MAGMFEIAQAGDKAYFFRLTAPDGTVVAVSPLFSSIKSAAAGITAVRENAATGLIVDRSGTQRRAASRPAAVAPAALVGSGVGAS</sequence>